<evidence type="ECO:0000313" key="2">
    <source>
        <dbReference type="EMBL" id="MDP9870449.1"/>
    </source>
</evidence>
<dbReference type="Pfam" id="PF13392">
    <property type="entry name" value="HNH_3"/>
    <property type="match status" value="1"/>
</dbReference>
<name>A0ABT9RMC4_9ACTN</name>
<dbReference type="RefSeq" id="WP_306876379.1">
    <property type="nucleotide sequence ID" value="NZ_JAUSRB010000004.1"/>
</dbReference>
<dbReference type="InterPro" id="IPR044930">
    <property type="entry name" value="Homing_endonuclease_His-Me"/>
</dbReference>
<evidence type="ECO:0000313" key="3">
    <source>
        <dbReference type="Proteomes" id="UP001230426"/>
    </source>
</evidence>
<reference evidence="2 3" key="1">
    <citation type="submission" date="2023-07" db="EMBL/GenBank/DDBJ databases">
        <title>Sequencing the genomes of 1000 actinobacteria strains.</title>
        <authorList>
            <person name="Klenk H.-P."/>
        </authorList>
    </citation>
    <scope>NUCLEOTIDE SEQUENCE [LARGE SCALE GENOMIC DNA]</scope>
    <source>
        <strain evidence="2 3">DSM 44109</strain>
    </source>
</reference>
<gene>
    <name evidence="2" type="ORF">J2S55_009787</name>
</gene>
<dbReference type="InterPro" id="IPR003615">
    <property type="entry name" value="HNH_nuc"/>
</dbReference>
<evidence type="ECO:0000259" key="1">
    <source>
        <dbReference type="Pfam" id="PF13392"/>
    </source>
</evidence>
<sequence>MGDPVTAAMVATELVEETGKLAKARRKLLDYMRVDHVRGCWLVQVGMTRNGYGQMMVDHERDLTHRWSYRAFHGPIPAGLVVRHACDVRNCVNPLHLSIGTQSDNIRECVARGRFAKNRGGAKLGWPEVEAIRASSETNTALAARYGVHRLTIGEIKLGRTWIR</sequence>
<accession>A0ABT9RMC4</accession>
<dbReference type="SUPFAM" id="SSF54060">
    <property type="entry name" value="His-Me finger endonucleases"/>
    <property type="match status" value="1"/>
</dbReference>
<proteinExistence type="predicted"/>
<feature type="domain" description="HNH nuclease" evidence="1">
    <location>
        <begin position="63"/>
        <end position="105"/>
    </location>
</feature>
<comment type="caution">
    <text evidence="2">The sequence shown here is derived from an EMBL/GenBank/DDBJ whole genome shotgun (WGS) entry which is preliminary data.</text>
</comment>
<organism evidence="2 3">
    <name type="scientific">Streptosporangium brasiliense</name>
    <dbReference type="NCBI Taxonomy" id="47480"/>
    <lineage>
        <taxon>Bacteria</taxon>
        <taxon>Bacillati</taxon>
        <taxon>Actinomycetota</taxon>
        <taxon>Actinomycetes</taxon>
        <taxon>Streptosporangiales</taxon>
        <taxon>Streptosporangiaceae</taxon>
        <taxon>Streptosporangium</taxon>
    </lineage>
</organism>
<keyword evidence="3" id="KW-1185">Reference proteome</keyword>
<dbReference type="Gene3D" id="3.90.75.10">
    <property type="entry name" value="Homing Intron 3 (I-ppo) Encoded Endonuclease, Chain A"/>
    <property type="match status" value="1"/>
</dbReference>
<dbReference type="InterPro" id="IPR044925">
    <property type="entry name" value="His-Me_finger_sf"/>
</dbReference>
<dbReference type="Proteomes" id="UP001230426">
    <property type="component" value="Unassembled WGS sequence"/>
</dbReference>
<protein>
    <recommendedName>
        <fullName evidence="1">HNH nuclease domain-containing protein</fullName>
    </recommendedName>
</protein>
<dbReference type="EMBL" id="JAUSRB010000004">
    <property type="protein sequence ID" value="MDP9870449.1"/>
    <property type="molecule type" value="Genomic_DNA"/>
</dbReference>